<dbReference type="Proteomes" id="UP001222027">
    <property type="component" value="Unassembled WGS sequence"/>
</dbReference>
<keyword evidence="2" id="KW-1185">Reference proteome</keyword>
<sequence>MKNKRVSRRLSRSTNSFVIGITWLGFPRTRFTAAVSHAQWNHAAGHKTRRLIALEVNKAERGARFPFPHSVL</sequence>
<evidence type="ECO:0000313" key="1">
    <source>
        <dbReference type="EMBL" id="KAJ8465566.1"/>
    </source>
</evidence>
<dbReference type="AlphaFoldDB" id="A0AAV8PZI0"/>
<evidence type="ECO:0000313" key="2">
    <source>
        <dbReference type="Proteomes" id="UP001222027"/>
    </source>
</evidence>
<gene>
    <name evidence="1" type="ORF">OPV22_028118</name>
</gene>
<reference evidence="1 2" key="1">
    <citation type="submission" date="2022-12" db="EMBL/GenBank/DDBJ databases">
        <title>Chromosome-scale assembly of the Ensete ventricosum genome.</title>
        <authorList>
            <person name="Dussert Y."/>
            <person name="Stocks J."/>
            <person name="Wendawek A."/>
            <person name="Woldeyes F."/>
            <person name="Nichols R.A."/>
            <person name="Borrell J.S."/>
        </authorList>
    </citation>
    <scope>NUCLEOTIDE SEQUENCE [LARGE SCALE GENOMIC DNA]</scope>
    <source>
        <strain evidence="2">cv. Maze</strain>
        <tissue evidence="1">Seeds</tissue>
    </source>
</reference>
<name>A0AAV8PZI0_ENSVE</name>
<proteinExistence type="predicted"/>
<evidence type="ECO:0008006" key="3">
    <source>
        <dbReference type="Google" id="ProtNLM"/>
    </source>
</evidence>
<organism evidence="1 2">
    <name type="scientific">Ensete ventricosum</name>
    <name type="common">Abyssinian banana</name>
    <name type="synonym">Musa ensete</name>
    <dbReference type="NCBI Taxonomy" id="4639"/>
    <lineage>
        <taxon>Eukaryota</taxon>
        <taxon>Viridiplantae</taxon>
        <taxon>Streptophyta</taxon>
        <taxon>Embryophyta</taxon>
        <taxon>Tracheophyta</taxon>
        <taxon>Spermatophyta</taxon>
        <taxon>Magnoliopsida</taxon>
        <taxon>Liliopsida</taxon>
        <taxon>Zingiberales</taxon>
        <taxon>Musaceae</taxon>
        <taxon>Ensete</taxon>
    </lineage>
</organism>
<comment type="caution">
    <text evidence="1">The sequence shown here is derived from an EMBL/GenBank/DDBJ whole genome shotgun (WGS) entry which is preliminary data.</text>
</comment>
<accession>A0AAV8PZI0</accession>
<protein>
    <recommendedName>
        <fullName evidence="3">Secreted protein</fullName>
    </recommendedName>
</protein>
<dbReference type="EMBL" id="JAQQAF010000008">
    <property type="protein sequence ID" value="KAJ8465566.1"/>
    <property type="molecule type" value="Genomic_DNA"/>
</dbReference>